<evidence type="ECO:0000256" key="1">
    <source>
        <dbReference type="ARBA" id="ARBA00004613"/>
    </source>
</evidence>
<evidence type="ECO:0000256" key="4">
    <source>
        <dbReference type="SAM" id="MobiDB-lite"/>
    </source>
</evidence>
<name>A0A1H7LP06_RUMAL</name>
<dbReference type="GO" id="GO:0005737">
    <property type="term" value="C:cytoplasm"/>
    <property type="evidence" value="ECO:0007669"/>
    <property type="project" value="TreeGrafter"/>
</dbReference>
<feature type="domain" description="VWFA" evidence="6">
    <location>
        <begin position="261"/>
        <end position="442"/>
    </location>
</feature>
<dbReference type="PANTHER" id="PTHR47763">
    <property type="entry name" value="ALPHA-PROTEIN KINASE VWKA"/>
    <property type="match status" value="1"/>
</dbReference>
<evidence type="ECO:0000313" key="7">
    <source>
        <dbReference type="EMBL" id="SEL00722.1"/>
    </source>
</evidence>
<dbReference type="Pfam" id="PF25106">
    <property type="entry name" value="VWA_4"/>
    <property type="match status" value="1"/>
</dbReference>
<evidence type="ECO:0000313" key="8">
    <source>
        <dbReference type="Proteomes" id="UP000186015"/>
    </source>
</evidence>
<dbReference type="RefSeq" id="WP_074833817.1">
    <property type="nucleotide sequence ID" value="NZ_FOAT01000009.1"/>
</dbReference>
<protein>
    <submittedName>
        <fullName evidence="7">von Willebrand factor type A domain-containing protein</fullName>
    </submittedName>
</protein>
<dbReference type="PANTHER" id="PTHR47763:SF1">
    <property type="entry name" value="DUF659 DOMAIN-CONTAINING PROTEIN"/>
    <property type="match status" value="1"/>
</dbReference>
<dbReference type="OrthoDB" id="9805121at2"/>
<organism evidence="7 8">
    <name type="scientific">Ruminococcus albus</name>
    <dbReference type="NCBI Taxonomy" id="1264"/>
    <lineage>
        <taxon>Bacteria</taxon>
        <taxon>Bacillati</taxon>
        <taxon>Bacillota</taxon>
        <taxon>Clostridia</taxon>
        <taxon>Eubacteriales</taxon>
        <taxon>Oscillospiraceae</taxon>
        <taxon>Ruminococcus</taxon>
    </lineage>
</organism>
<gene>
    <name evidence="7" type="ORF">SAMN05216469_109101</name>
</gene>
<sequence length="460" mass="49005">MKKMDIRKITAMTAALVMCISMASCGSTSDKAGTNGGDKAKNSGTTKSVTDAETAAETTTVAAKKAEAIDDAGYEGEMADMKMETAADADMAMTTEGVALDAAAKSDDAASPALAGDEDILPGEPDNAVDGKAFVLTAGEWNDNNNWGFFTNLAKSGTINFPVFGFDPTHRIAVTVTKDGEPAREQLVELLDSDGNVIWMAKSDKNGMAYVFYKNGMNPAKVRCGESVQEVKGDSDDGQGDAGTAEVTLEAMDSKKLDDTQVMFILDTTGSMGDEIAYLQMDFASIAEDVDDGHTTFSVNFYRDEGDDYVTKCNRFTNNVKVIQDDLNRESATGGGDFPEAVAEILEETITNNDEWSESANKIAFLIFDAPPHDGKEDKLEAAVKTAAAKGIHLVPVVSSGADRDTELFGRAIAAETNSNYIFLTDDSGVGGSHLEPIIGDYDVELLHDIIVRNITSLRG</sequence>
<reference evidence="7 8" key="1">
    <citation type="submission" date="2016-10" db="EMBL/GenBank/DDBJ databases">
        <authorList>
            <person name="de Groot N.N."/>
        </authorList>
    </citation>
    <scope>NUCLEOTIDE SEQUENCE [LARGE SCALE GENOMIC DNA]</scope>
    <source>
        <strain evidence="7 8">KH2T6</strain>
    </source>
</reference>
<evidence type="ECO:0000256" key="3">
    <source>
        <dbReference type="ARBA" id="ARBA00022729"/>
    </source>
</evidence>
<dbReference type="PROSITE" id="PS50234">
    <property type="entry name" value="VWFA"/>
    <property type="match status" value="1"/>
</dbReference>
<feature type="signal peptide" evidence="5">
    <location>
        <begin position="1"/>
        <end position="23"/>
    </location>
</feature>
<accession>A0A1H7LP06</accession>
<dbReference type="AlphaFoldDB" id="A0A1H7LP06"/>
<dbReference type="Proteomes" id="UP000186015">
    <property type="component" value="Unassembled WGS sequence"/>
</dbReference>
<dbReference type="SUPFAM" id="SSF53300">
    <property type="entry name" value="vWA-like"/>
    <property type="match status" value="1"/>
</dbReference>
<evidence type="ECO:0000256" key="5">
    <source>
        <dbReference type="SAM" id="SignalP"/>
    </source>
</evidence>
<comment type="subcellular location">
    <subcellularLocation>
        <location evidence="1">Secreted</location>
    </subcellularLocation>
</comment>
<dbReference type="Gene3D" id="3.40.50.410">
    <property type="entry name" value="von Willebrand factor, type A domain"/>
    <property type="match status" value="1"/>
</dbReference>
<keyword evidence="3 5" id="KW-0732">Signal</keyword>
<keyword evidence="2" id="KW-0964">Secreted</keyword>
<dbReference type="InterPro" id="IPR036465">
    <property type="entry name" value="vWFA_dom_sf"/>
</dbReference>
<dbReference type="PROSITE" id="PS51257">
    <property type="entry name" value="PROKAR_LIPOPROTEIN"/>
    <property type="match status" value="1"/>
</dbReference>
<dbReference type="InterPro" id="IPR052969">
    <property type="entry name" value="Thr-specific_kinase-like"/>
</dbReference>
<dbReference type="GO" id="GO:0004674">
    <property type="term" value="F:protein serine/threonine kinase activity"/>
    <property type="evidence" value="ECO:0007669"/>
    <property type="project" value="TreeGrafter"/>
</dbReference>
<feature type="region of interest" description="Disordered" evidence="4">
    <location>
        <begin position="28"/>
        <end position="54"/>
    </location>
</feature>
<feature type="chain" id="PRO_5010285663" evidence="5">
    <location>
        <begin position="24"/>
        <end position="460"/>
    </location>
</feature>
<evidence type="ECO:0000259" key="6">
    <source>
        <dbReference type="PROSITE" id="PS50234"/>
    </source>
</evidence>
<dbReference type="InterPro" id="IPR002035">
    <property type="entry name" value="VWF_A"/>
</dbReference>
<evidence type="ECO:0000256" key="2">
    <source>
        <dbReference type="ARBA" id="ARBA00022525"/>
    </source>
</evidence>
<proteinExistence type="predicted"/>
<dbReference type="InterPro" id="IPR056861">
    <property type="entry name" value="HMCN1-like_VWA"/>
</dbReference>
<dbReference type="EMBL" id="FOAT01000009">
    <property type="protein sequence ID" value="SEL00722.1"/>
    <property type="molecule type" value="Genomic_DNA"/>
</dbReference>